<gene>
    <name evidence="4" type="ORF">NCGR_LOCUS40344</name>
</gene>
<name>A0A811QJ56_9POAL</name>
<dbReference type="PANTHER" id="PTHR31213">
    <property type="entry name" value="OS08G0374000 PROTEIN-RELATED"/>
    <property type="match status" value="1"/>
</dbReference>
<evidence type="ECO:0000313" key="4">
    <source>
        <dbReference type="EMBL" id="CAD6256848.1"/>
    </source>
</evidence>
<dbReference type="PANTHER" id="PTHR31213:SF23">
    <property type="entry name" value="OS04G0593400 PROTEIN"/>
    <property type="match status" value="1"/>
</dbReference>
<keyword evidence="5" id="KW-1185">Reference proteome</keyword>
<dbReference type="CDD" id="cd07816">
    <property type="entry name" value="Bet_v1-like"/>
    <property type="match status" value="1"/>
</dbReference>
<sequence>MKGSKVHEHETDVPASELWAIYGSLLATKLLPELLPHVLAKVELVSGDGGIPRLHSYTEKFIKVDNENYIKEVEAIEGDILKLGFMYYMVRLEIISKGSNSSVIRFTIEYEVDDAHPELEAMVGMAAFAATAEKFSEHAKENKAPQATY</sequence>
<protein>
    <recommendedName>
        <fullName evidence="3">Bet v I/Major latex protein domain-containing protein</fullName>
    </recommendedName>
</protein>
<dbReference type="InterPro" id="IPR050279">
    <property type="entry name" value="Plant_def-hormone_signal"/>
</dbReference>
<comment type="caution">
    <text evidence="4">The sequence shown here is derived from an EMBL/GenBank/DDBJ whole genome shotgun (WGS) entry which is preliminary data.</text>
</comment>
<dbReference type="Proteomes" id="UP000604825">
    <property type="component" value="Unassembled WGS sequence"/>
</dbReference>
<evidence type="ECO:0000256" key="2">
    <source>
        <dbReference type="ARBA" id="ARBA00009744"/>
    </source>
</evidence>
<reference evidence="4" key="1">
    <citation type="submission" date="2020-10" db="EMBL/GenBank/DDBJ databases">
        <authorList>
            <person name="Han B."/>
            <person name="Lu T."/>
            <person name="Zhao Q."/>
            <person name="Huang X."/>
            <person name="Zhao Y."/>
        </authorList>
    </citation>
    <scope>NUCLEOTIDE SEQUENCE</scope>
</reference>
<dbReference type="SUPFAM" id="SSF55961">
    <property type="entry name" value="Bet v1-like"/>
    <property type="match status" value="1"/>
</dbReference>
<accession>A0A811QJ56</accession>
<dbReference type="Pfam" id="PF00407">
    <property type="entry name" value="Bet_v_1"/>
    <property type="match status" value="1"/>
</dbReference>
<dbReference type="InterPro" id="IPR023393">
    <property type="entry name" value="START-like_dom_sf"/>
</dbReference>
<comment type="similarity">
    <text evidence="2">Belongs to the BetVI family.</text>
</comment>
<dbReference type="GO" id="GO:0006952">
    <property type="term" value="P:defense response"/>
    <property type="evidence" value="ECO:0007669"/>
    <property type="project" value="InterPro"/>
</dbReference>
<dbReference type="GO" id="GO:0038023">
    <property type="term" value="F:signaling receptor activity"/>
    <property type="evidence" value="ECO:0007669"/>
    <property type="project" value="TreeGrafter"/>
</dbReference>
<feature type="domain" description="Bet v I/Major latex protein" evidence="3">
    <location>
        <begin position="10"/>
        <end position="122"/>
    </location>
</feature>
<dbReference type="GO" id="GO:0005634">
    <property type="term" value="C:nucleus"/>
    <property type="evidence" value="ECO:0007669"/>
    <property type="project" value="UniProtKB-SubCell"/>
</dbReference>
<dbReference type="EMBL" id="CAJGYO010000010">
    <property type="protein sequence ID" value="CAD6256848.1"/>
    <property type="molecule type" value="Genomic_DNA"/>
</dbReference>
<dbReference type="GO" id="GO:0010427">
    <property type="term" value="F:abscisic acid binding"/>
    <property type="evidence" value="ECO:0007669"/>
    <property type="project" value="TreeGrafter"/>
</dbReference>
<dbReference type="AlphaFoldDB" id="A0A811QJ56"/>
<dbReference type="GO" id="GO:0005737">
    <property type="term" value="C:cytoplasm"/>
    <property type="evidence" value="ECO:0007669"/>
    <property type="project" value="TreeGrafter"/>
</dbReference>
<evidence type="ECO:0000256" key="1">
    <source>
        <dbReference type="ARBA" id="ARBA00004123"/>
    </source>
</evidence>
<dbReference type="GO" id="GO:0004864">
    <property type="term" value="F:protein phosphatase inhibitor activity"/>
    <property type="evidence" value="ECO:0007669"/>
    <property type="project" value="TreeGrafter"/>
</dbReference>
<dbReference type="GO" id="GO:0009738">
    <property type="term" value="P:abscisic acid-activated signaling pathway"/>
    <property type="evidence" value="ECO:0007669"/>
    <property type="project" value="TreeGrafter"/>
</dbReference>
<organism evidence="4 5">
    <name type="scientific">Miscanthus lutarioriparius</name>
    <dbReference type="NCBI Taxonomy" id="422564"/>
    <lineage>
        <taxon>Eukaryota</taxon>
        <taxon>Viridiplantae</taxon>
        <taxon>Streptophyta</taxon>
        <taxon>Embryophyta</taxon>
        <taxon>Tracheophyta</taxon>
        <taxon>Spermatophyta</taxon>
        <taxon>Magnoliopsida</taxon>
        <taxon>Liliopsida</taxon>
        <taxon>Poales</taxon>
        <taxon>Poaceae</taxon>
        <taxon>PACMAD clade</taxon>
        <taxon>Panicoideae</taxon>
        <taxon>Andropogonodae</taxon>
        <taxon>Andropogoneae</taxon>
        <taxon>Saccharinae</taxon>
        <taxon>Miscanthus</taxon>
    </lineage>
</organism>
<evidence type="ECO:0000313" key="5">
    <source>
        <dbReference type="Proteomes" id="UP000604825"/>
    </source>
</evidence>
<dbReference type="Gene3D" id="3.30.530.20">
    <property type="match status" value="1"/>
</dbReference>
<dbReference type="InterPro" id="IPR000916">
    <property type="entry name" value="Bet_v_I/MLP"/>
</dbReference>
<dbReference type="OrthoDB" id="1879545at2759"/>
<comment type="subcellular location">
    <subcellularLocation>
        <location evidence="1">Nucleus</location>
    </subcellularLocation>
</comment>
<evidence type="ECO:0000259" key="3">
    <source>
        <dbReference type="Pfam" id="PF00407"/>
    </source>
</evidence>
<proteinExistence type="inferred from homology"/>